<dbReference type="HOGENOM" id="CLU_3313163_0_0_7"/>
<protein>
    <submittedName>
        <fullName evidence="2">Uncharacterized protein</fullName>
    </submittedName>
</protein>
<dbReference type="AlphaFoldDB" id="F8CCU6"/>
<sequence length="39" mass="4281">MSTFGGALLERGREDEEEEEGMEKDGLERSFMGSLGSGR</sequence>
<name>F8CCU6_MYXFH</name>
<evidence type="ECO:0000256" key="1">
    <source>
        <dbReference type="SAM" id="MobiDB-lite"/>
    </source>
</evidence>
<accession>F8CCU6</accession>
<organism evidence="2 3">
    <name type="scientific">Myxococcus fulvus (strain ATCC BAA-855 / HW-1)</name>
    <dbReference type="NCBI Taxonomy" id="483219"/>
    <lineage>
        <taxon>Bacteria</taxon>
        <taxon>Pseudomonadati</taxon>
        <taxon>Myxococcota</taxon>
        <taxon>Myxococcia</taxon>
        <taxon>Myxococcales</taxon>
        <taxon>Cystobacterineae</taxon>
        <taxon>Myxococcaceae</taxon>
        <taxon>Myxococcus</taxon>
    </lineage>
</organism>
<dbReference type="KEGG" id="mfu:LILAB_07700"/>
<evidence type="ECO:0000313" key="2">
    <source>
        <dbReference type="EMBL" id="AEI63453.1"/>
    </source>
</evidence>
<feature type="region of interest" description="Disordered" evidence="1">
    <location>
        <begin position="1"/>
        <end position="39"/>
    </location>
</feature>
<gene>
    <name evidence="2" type="ordered locus">LILAB_07700</name>
</gene>
<dbReference type="Proteomes" id="UP000000488">
    <property type="component" value="Chromosome"/>
</dbReference>
<reference evidence="2 3" key="1">
    <citation type="journal article" date="2011" name="J. Bacteriol.">
        <title>Genome sequence of the halotolerant marine bacterium Myxococcus fulvus HW-1.</title>
        <authorList>
            <person name="Li Z.F."/>
            <person name="Li X."/>
            <person name="Liu H."/>
            <person name="Liu X."/>
            <person name="Han K."/>
            <person name="Wu Z.H."/>
            <person name="Hu W."/>
            <person name="Li F.F."/>
            <person name="Li Y.Z."/>
        </authorList>
    </citation>
    <scope>NUCLEOTIDE SEQUENCE [LARGE SCALE GENOMIC DNA]</scope>
    <source>
        <strain evidence="3">ATCC BAA-855 / HW-1</strain>
    </source>
</reference>
<evidence type="ECO:0000313" key="3">
    <source>
        <dbReference type="Proteomes" id="UP000000488"/>
    </source>
</evidence>
<dbReference type="EMBL" id="CP002830">
    <property type="protein sequence ID" value="AEI63453.1"/>
    <property type="molecule type" value="Genomic_DNA"/>
</dbReference>
<proteinExistence type="predicted"/>